<proteinExistence type="predicted"/>
<keyword evidence="1" id="KW-0175">Coiled coil</keyword>
<dbReference type="InterPro" id="IPR054722">
    <property type="entry name" value="PolX-like_BBD"/>
</dbReference>
<feature type="compositionally biased region" description="Basic and acidic residues" evidence="2">
    <location>
        <begin position="673"/>
        <end position="696"/>
    </location>
</feature>
<gene>
    <name evidence="4" type="ORF">Tci_514362</name>
</gene>
<name>A0A699ID61_TANCI</name>
<dbReference type="EMBL" id="BKCJ010277201">
    <property type="protein sequence ID" value="GEZ42389.1"/>
    <property type="molecule type" value="Genomic_DNA"/>
</dbReference>
<feature type="domain" description="Retrovirus-related Pol polyprotein from transposon TNT 1-94-like beta-barrel" evidence="3">
    <location>
        <begin position="457"/>
        <end position="531"/>
    </location>
</feature>
<evidence type="ECO:0000256" key="2">
    <source>
        <dbReference type="SAM" id="MobiDB-lite"/>
    </source>
</evidence>
<feature type="non-terminal residue" evidence="4">
    <location>
        <position position="1"/>
    </location>
</feature>
<sequence length="696" mass="78633">RVVKGLIERIASVRNFRRIQVRYIAKDVDDHLKAYSLGGMDISCKAEWRDKVSFILNTDLSTKVDTIPNENNNNTCTKNVILNVVVEDLPQLLDSRGGSHVTNVPEFDIEDFSSWKDSGHLRTEGSKIKCITAKAMWNDLILAHKGPFDIGDTKIGTLRLKFNAFKALRVKYKSLKCELAILTKKIDAMSKNKSDKGLVAELFDWDEESLSSEDEGVTRVKAFTAIAEDEPTVGKADDRSSQWVEITMKKKVVVKWTSNKVTLDQLLTEQVPSNIVRDLRGRGKRKETISPKEVLFSKADESPSKTAPEITSDSKSECDNQEPLPHLPKLLGVVPIGILADIISIADLTYTLIVSDKTKKKADSSTEQLLLTLMEEVNGLKEQIKPSPDNSTSVSQIRSSKSSKGKQKAWFGPCKHYGFRNYLLEDCYDKPECSTCQSTDHLTKEHPEQDYLNRSVWHLDSGSSRHMTRVKQYLHIYSKEPGPKVVFRDNSLGDTEGYGFVNYNGITFTRVAYVNGLKHNLISISELYDANFKVLFTKTQGTIFNQRNEVMLVSPIRRDVYVIDMSSYNKESNACFFAKASNSVNWLCKDDEEISQTNTEGYEINFNEKSSFIDDEFLVPRSKTPQCSRNDYFPYVPAFDPFSTNNITIPDPIALTVQDINSPDESPKYSIANDHHIYHEPDDFDPAKAHNDSSDS</sequence>
<feature type="coiled-coil region" evidence="1">
    <location>
        <begin position="165"/>
        <end position="192"/>
    </location>
</feature>
<reference evidence="4" key="1">
    <citation type="journal article" date="2019" name="Sci. Rep.">
        <title>Draft genome of Tanacetum cinerariifolium, the natural source of mosquito coil.</title>
        <authorList>
            <person name="Yamashiro T."/>
            <person name="Shiraishi A."/>
            <person name="Satake H."/>
            <person name="Nakayama K."/>
        </authorList>
    </citation>
    <scope>NUCLEOTIDE SEQUENCE</scope>
</reference>
<feature type="region of interest" description="Disordered" evidence="2">
    <location>
        <begin position="298"/>
        <end position="321"/>
    </location>
</feature>
<evidence type="ECO:0000256" key="1">
    <source>
        <dbReference type="SAM" id="Coils"/>
    </source>
</evidence>
<evidence type="ECO:0000313" key="4">
    <source>
        <dbReference type="EMBL" id="GEZ42389.1"/>
    </source>
</evidence>
<protein>
    <submittedName>
        <fullName evidence="4">Retrovirus-related Pol polyprotein from transposon TNT 1-94</fullName>
    </submittedName>
</protein>
<feature type="compositionally biased region" description="Low complexity" evidence="2">
    <location>
        <begin position="391"/>
        <end position="400"/>
    </location>
</feature>
<dbReference type="Pfam" id="PF22936">
    <property type="entry name" value="Pol_BBD"/>
    <property type="match status" value="1"/>
</dbReference>
<evidence type="ECO:0000259" key="3">
    <source>
        <dbReference type="Pfam" id="PF22936"/>
    </source>
</evidence>
<feature type="region of interest" description="Disordered" evidence="2">
    <location>
        <begin position="382"/>
        <end position="401"/>
    </location>
</feature>
<organism evidence="4">
    <name type="scientific">Tanacetum cinerariifolium</name>
    <name type="common">Dalmatian daisy</name>
    <name type="synonym">Chrysanthemum cinerariifolium</name>
    <dbReference type="NCBI Taxonomy" id="118510"/>
    <lineage>
        <taxon>Eukaryota</taxon>
        <taxon>Viridiplantae</taxon>
        <taxon>Streptophyta</taxon>
        <taxon>Embryophyta</taxon>
        <taxon>Tracheophyta</taxon>
        <taxon>Spermatophyta</taxon>
        <taxon>Magnoliopsida</taxon>
        <taxon>eudicotyledons</taxon>
        <taxon>Gunneridae</taxon>
        <taxon>Pentapetalae</taxon>
        <taxon>asterids</taxon>
        <taxon>campanulids</taxon>
        <taxon>Asterales</taxon>
        <taxon>Asteraceae</taxon>
        <taxon>Asteroideae</taxon>
        <taxon>Anthemideae</taxon>
        <taxon>Anthemidinae</taxon>
        <taxon>Tanacetum</taxon>
    </lineage>
</organism>
<accession>A0A699ID61</accession>
<comment type="caution">
    <text evidence="4">The sequence shown here is derived from an EMBL/GenBank/DDBJ whole genome shotgun (WGS) entry which is preliminary data.</text>
</comment>
<dbReference type="AlphaFoldDB" id="A0A699ID61"/>
<feature type="region of interest" description="Disordered" evidence="2">
    <location>
        <begin position="659"/>
        <end position="696"/>
    </location>
</feature>